<evidence type="ECO:0000313" key="2">
    <source>
        <dbReference type="EMBL" id="MBE9118991.1"/>
    </source>
</evidence>
<feature type="chain" id="PRO_5035299529" description="SPOR domain-containing protein" evidence="1">
    <location>
        <begin position="29"/>
        <end position="209"/>
    </location>
</feature>
<evidence type="ECO:0000313" key="3">
    <source>
        <dbReference type="Proteomes" id="UP000654482"/>
    </source>
</evidence>
<evidence type="ECO:0000256" key="1">
    <source>
        <dbReference type="SAM" id="SignalP"/>
    </source>
</evidence>
<dbReference type="Proteomes" id="UP000654482">
    <property type="component" value="Unassembled WGS sequence"/>
</dbReference>
<dbReference type="RefSeq" id="WP_194032085.1">
    <property type="nucleotide sequence ID" value="NZ_JADEWZ010000072.1"/>
</dbReference>
<proteinExistence type="predicted"/>
<protein>
    <recommendedName>
        <fullName evidence="4">SPOR domain-containing protein</fullName>
    </recommendedName>
</protein>
<sequence length="209" mass="23247">MQAFRYLRTMFWVLPLFGWAFWMGKATAQVSACPPPASNEYLVLVVTETRESHQLVRSTLPNNTPIAVCEYLGDRVTRISGFRRLEEADRWGRFMNSVVGLYAVVVEPGSSPVAPSPSSNTGYNPQPLGTGYAVLIDYFNQPEMAGQVQQFLGRNVGLASYFSRPYLLAVHTQNEAEANAMLRRLSDRGFSALVVDSSRTVLLSPVVNY</sequence>
<evidence type="ECO:0008006" key="4">
    <source>
        <dbReference type="Google" id="ProtNLM"/>
    </source>
</evidence>
<feature type="signal peptide" evidence="1">
    <location>
        <begin position="1"/>
        <end position="28"/>
    </location>
</feature>
<dbReference type="EMBL" id="JADEWZ010000072">
    <property type="protein sequence ID" value="MBE9118991.1"/>
    <property type="molecule type" value="Genomic_DNA"/>
</dbReference>
<name>A0A8J7E349_9CYAN</name>
<keyword evidence="1" id="KW-0732">Signal</keyword>
<reference evidence="2" key="1">
    <citation type="submission" date="2020-10" db="EMBL/GenBank/DDBJ databases">
        <authorList>
            <person name="Castelo-Branco R."/>
            <person name="Eusebio N."/>
            <person name="Adriana R."/>
            <person name="Vieira A."/>
            <person name="Brugerolle De Fraissinette N."/>
            <person name="Rezende De Castro R."/>
            <person name="Schneider M.P."/>
            <person name="Vasconcelos V."/>
            <person name="Leao P.N."/>
        </authorList>
    </citation>
    <scope>NUCLEOTIDE SEQUENCE</scope>
    <source>
        <strain evidence="2">LEGE 07157</strain>
    </source>
</reference>
<dbReference type="AlphaFoldDB" id="A0A8J7E349"/>
<comment type="caution">
    <text evidence="2">The sequence shown here is derived from an EMBL/GenBank/DDBJ whole genome shotgun (WGS) entry which is preliminary data.</text>
</comment>
<gene>
    <name evidence="2" type="ORF">IQ249_24170</name>
</gene>
<accession>A0A8J7E349</accession>
<organism evidence="2 3">
    <name type="scientific">Lusitaniella coriacea LEGE 07157</name>
    <dbReference type="NCBI Taxonomy" id="945747"/>
    <lineage>
        <taxon>Bacteria</taxon>
        <taxon>Bacillati</taxon>
        <taxon>Cyanobacteriota</taxon>
        <taxon>Cyanophyceae</taxon>
        <taxon>Spirulinales</taxon>
        <taxon>Lusitaniellaceae</taxon>
        <taxon>Lusitaniella</taxon>
    </lineage>
</organism>
<keyword evidence="3" id="KW-1185">Reference proteome</keyword>